<sequence>VPDRILLKADILTPEEYEVIKRHPAIGYEILKPLFENKNILDGVLYHHERYDGTGFPEGLKKEDIPLFGRIIGVADAIEAMTAERPYRAKLSKEEVIEELERNAGKQFDPDIAKIGIKIMEDGNG</sequence>
<accession>A0A7C0VDD4</accession>
<evidence type="ECO:0000313" key="2">
    <source>
        <dbReference type="EMBL" id="HDI83608.1"/>
    </source>
</evidence>
<comment type="caution">
    <text evidence="2">The sequence shown here is derived from an EMBL/GenBank/DDBJ whole genome shotgun (WGS) entry which is preliminary data.</text>
</comment>
<organism evidence="2">
    <name type="scientific">candidate division WOR-3 bacterium</name>
    <dbReference type="NCBI Taxonomy" id="2052148"/>
    <lineage>
        <taxon>Bacteria</taxon>
        <taxon>Bacteria division WOR-3</taxon>
    </lineage>
</organism>
<dbReference type="Gene3D" id="1.10.3210.10">
    <property type="entry name" value="Hypothetical protein af1432"/>
    <property type="match status" value="1"/>
</dbReference>
<protein>
    <submittedName>
        <fullName evidence="2">HD domain-containing protein</fullName>
    </submittedName>
</protein>
<dbReference type="Proteomes" id="UP000885847">
    <property type="component" value="Unassembled WGS sequence"/>
</dbReference>
<feature type="domain" description="HD-GYP" evidence="1">
    <location>
        <begin position="1"/>
        <end position="125"/>
    </location>
</feature>
<dbReference type="InterPro" id="IPR003607">
    <property type="entry name" value="HD/PDEase_dom"/>
</dbReference>
<name>A0A7C0VDD4_UNCW3</name>
<dbReference type="InterPro" id="IPR037522">
    <property type="entry name" value="HD_GYP_dom"/>
</dbReference>
<feature type="non-terminal residue" evidence="2">
    <location>
        <position position="1"/>
    </location>
</feature>
<evidence type="ECO:0000259" key="1">
    <source>
        <dbReference type="PROSITE" id="PS51832"/>
    </source>
</evidence>
<gene>
    <name evidence="2" type="ORF">ENF18_07455</name>
</gene>
<reference evidence="2" key="1">
    <citation type="journal article" date="2020" name="mSystems">
        <title>Genome- and Community-Level Interaction Insights into Carbon Utilization and Element Cycling Functions of Hydrothermarchaeota in Hydrothermal Sediment.</title>
        <authorList>
            <person name="Zhou Z."/>
            <person name="Liu Y."/>
            <person name="Xu W."/>
            <person name="Pan J."/>
            <person name="Luo Z.H."/>
            <person name="Li M."/>
        </authorList>
    </citation>
    <scope>NUCLEOTIDE SEQUENCE [LARGE SCALE GENOMIC DNA]</scope>
    <source>
        <strain evidence="2">HyVt-102</strain>
    </source>
</reference>
<proteinExistence type="predicted"/>
<dbReference type="Pfam" id="PF13487">
    <property type="entry name" value="HD_5"/>
    <property type="match status" value="1"/>
</dbReference>
<dbReference type="CDD" id="cd00077">
    <property type="entry name" value="HDc"/>
    <property type="match status" value="1"/>
</dbReference>
<dbReference type="PROSITE" id="PS51832">
    <property type="entry name" value="HD_GYP"/>
    <property type="match status" value="1"/>
</dbReference>
<dbReference type="PANTHER" id="PTHR43155">
    <property type="entry name" value="CYCLIC DI-GMP PHOSPHODIESTERASE PA4108-RELATED"/>
    <property type="match status" value="1"/>
</dbReference>
<dbReference type="EMBL" id="DQWE01000351">
    <property type="protein sequence ID" value="HDI83608.1"/>
    <property type="molecule type" value="Genomic_DNA"/>
</dbReference>
<dbReference type="SUPFAM" id="SSF109604">
    <property type="entry name" value="HD-domain/PDEase-like"/>
    <property type="match status" value="1"/>
</dbReference>
<dbReference type="AlphaFoldDB" id="A0A7C0VDD4"/>